<organism evidence="2 3">
    <name type="scientific">Rhododendron griersonianum</name>
    <dbReference type="NCBI Taxonomy" id="479676"/>
    <lineage>
        <taxon>Eukaryota</taxon>
        <taxon>Viridiplantae</taxon>
        <taxon>Streptophyta</taxon>
        <taxon>Embryophyta</taxon>
        <taxon>Tracheophyta</taxon>
        <taxon>Spermatophyta</taxon>
        <taxon>Magnoliopsida</taxon>
        <taxon>eudicotyledons</taxon>
        <taxon>Gunneridae</taxon>
        <taxon>Pentapetalae</taxon>
        <taxon>asterids</taxon>
        <taxon>Ericales</taxon>
        <taxon>Ericaceae</taxon>
        <taxon>Ericoideae</taxon>
        <taxon>Rhodoreae</taxon>
        <taxon>Rhododendron</taxon>
    </lineage>
</organism>
<keyword evidence="1" id="KW-0472">Membrane</keyword>
<dbReference type="Proteomes" id="UP000823749">
    <property type="component" value="Chromosome 1"/>
</dbReference>
<keyword evidence="1" id="KW-0812">Transmembrane</keyword>
<dbReference type="AlphaFoldDB" id="A0AAV6LP69"/>
<comment type="caution">
    <text evidence="2">The sequence shown here is derived from an EMBL/GenBank/DDBJ whole genome shotgun (WGS) entry which is preliminary data.</text>
</comment>
<evidence type="ECO:0000313" key="3">
    <source>
        <dbReference type="Proteomes" id="UP000823749"/>
    </source>
</evidence>
<dbReference type="EMBL" id="JACTNZ010000001">
    <property type="protein sequence ID" value="KAG5565587.1"/>
    <property type="molecule type" value="Genomic_DNA"/>
</dbReference>
<reference evidence="2" key="1">
    <citation type="submission" date="2020-08" db="EMBL/GenBank/DDBJ databases">
        <title>Plant Genome Project.</title>
        <authorList>
            <person name="Zhang R.-G."/>
        </authorList>
    </citation>
    <scope>NUCLEOTIDE SEQUENCE</scope>
    <source>
        <strain evidence="2">WSP0</strain>
        <tissue evidence="2">Leaf</tissue>
    </source>
</reference>
<gene>
    <name evidence="2" type="ORF">RHGRI_001487</name>
</gene>
<sequence>MRSGGAGDQLTIHLEWMATKARFNVPKLNTESNSRDYSIFGFFFLFSFYWIWGNSGFFHGSWL</sequence>
<keyword evidence="3" id="KW-1185">Reference proteome</keyword>
<feature type="transmembrane region" description="Helical" evidence="1">
    <location>
        <begin position="37"/>
        <end position="53"/>
    </location>
</feature>
<evidence type="ECO:0000256" key="1">
    <source>
        <dbReference type="SAM" id="Phobius"/>
    </source>
</evidence>
<evidence type="ECO:0000313" key="2">
    <source>
        <dbReference type="EMBL" id="KAG5565587.1"/>
    </source>
</evidence>
<proteinExistence type="predicted"/>
<protein>
    <submittedName>
        <fullName evidence="2">Uncharacterized protein</fullName>
    </submittedName>
</protein>
<name>A0AAV6LP69_9ERIC</name>
<keyword evidence="1" id="KW-1133">Transmembrane helix</keyword>
<accession>A0AAV6LP69</accession>